<evidence type="ECO:0000256" key="11">
    <source>
        <dbReference type="ARBA" id="ARBA00022692"/>
    </source>
</evidence>
<dbReference type="SMART" id="SM00220">
    <property type="entry name" value="S_TKc"/>
    <property type="match status" value="1"/>
</dbReference>
<keyword evidence="14 26" id="KW-0547">Nucleotide-binding</keyword>
<dbReference type="Pfam" id="PF08263">
    <property type="entry name" value="LRRNT_2"/>
    <property type="match status" value="1"/>
</dbReference>
<dbReference type="FunFam" id="3.80.10.10:FF:000041">
    <property type="entry name" value="LRR receptor-like serine/threonine-protein kinase ERECTA"/>
    <property type="match status" value="2"/>
</dbReference>
<dbReference type="InterPro" id="IPR032675">
    <property type="entry name" value="LRR_dom_sf"/>
</dbReference>
<dbReference type="EMBL" id="RWGY01000011">
    <property type="protein sequence ID" value="TVU30051.1"/>
    <property type="molecule type" value="Genomic_DNA"/>
</dbReference>
<keyword evidence="16 26" id="KW-0067">ATP-binding</keyword>
<evidence type="ECO:0000256" key="14">
    <source>
        <dbReference type="ARBA" id="ARBA00022741"/>
    </source>
</evidence>
<evidence type="ECO:0000256" key="9">
    <source>
        <dbReference type="ARBA" id="ARBA00022614"/>
    </source>
</evidence>
<dbReference type="PROSITE" id="PS50011">
    <property type="entry name" value="PROTEIN_KINASE_DOM"/>
    <property type="match status" value="1"/>
</dbReference>
<evidence type="ECO:0000256" key="27">
    <source>
        <dbReference type="SAM" id="Phobius"/>
    </source>
</evidence>
<dbReference type="OrthoDB" id="655580at2759"/>
<dbReference type="Pfam" id="PF13855">
    <property type="entry name" value="LRR_8"/>
    <property type="match status" value="2"/>
</dbReference>
<evidence type="ECO:0000313" key="30">
    <source>
        <dbReference type="Proteomes" id="UP000324897"/>
    </source>
</evidence>
<evidence type="ECO:0000256" key="22">
    <source>
        <dbReference type="ARBA" id="ARBA00048679"/>
    </source>
</evidence>
<feature type="binding site" evidence="26">
    <location>
        <position position="841"/>
    </location>
    <ligand>
        <name>ATP</name>
        <dbReference type="ChEBI" id="CHEBI:30616"/>
    </ligand>
</feature>
<dbReference type="GO" id="GO:0004674">
    <property type="term" value="F:protein serine/threonine kinase activity"/>
    <property type="evidence" value="ECO:0007669"/>
    <property type="project" value="UniProtKB-KW"/>
</dbReference>
<sequence>ISPSPATAAKNTHKPSFVSDKVSVDRNILLYFKSQLSDDPHGALRSWDNTSANICHWQGVTCSKRQRHRVIALDLRSMGLVGQVPPSISNLSFLTDIDLSDNHLQGPIPHEIGGLTRLRKLNLSMNSFDGEIPATLSSCSILEEISLWNNSLTGEIPANLSQCFHLQFIHFSSNKLRGRIPPSFGELPALQALILSGNNLDGNIPDSLGTASSLRYVNLGQNYLTGEIPSKLANSQSLEELVLPYNSLSGRIPPKLLNSSSLLELDLACNNFTGPIPTVHTMSLPLLSLSLGENSLSGSIPPSLANCSSLVTLDLGENNLIGSIPDSLGTLYLKELDVSVNYLSGLVPHSIYNMSTLTFLDMGNNSFAGKIPSDIGFLLPSINTLVLQANRFEGLVPVSLANASSLEVLDLGVNSFHGLIPELGSLTMLQELDIGVNHFEEHNWGPLSSLTNCSNLIKLLLDDNKFNGRLPESIGNFSTNMQWLWFSRNKFSGSIPSSIGRLKSLTVLLADQNMLTGSIPSTIGNLYNLGSLSLARNNLTGLIPSSLGNLYQLEELYLDHNQLEGTIPSSLEGCKNLLILNMSSNSLDGNMPIELFKVSSLSRGLDLSYNHISGSIPSQAGSLINLCQLYLSGNLLSGEIPSSLGQCVLLQSLRLDGNFLEGSIPDSFNNLKGIEKMDLSRNQLSGLIPSFFESYTSLQYLNLSFNDFSGPVPTGSLFDNGAEIYLEGNKMLCTLTVMPGLKACMTSNSRGKRISYMLKIVVPLGVASLFSLSCLFWLFCIKRRRQSQKIYISNKKLKKVSYADIAKGTNQFSPQNLVGVGHFGTVYKAALDVVVLPAAIKVFNLEQRGALKSFFDECEILKRIRHRNLVRLITLCSSVDHNGKDFKALVFEYMPNGSLDKWIHPATDGERPLSLGQRISIAMDVAYALDYLHNRCAPALVHCDLKPSNVLLDYDMTAHVSDFGLTKFLYASSSVRHSSSSMLYGANGSIGYIAPEYAMSMSSTTEGDVYSYGVLLLEMLTGKRPTDETFQDGLNLHKFVYSAYPERINEIVDPTLLQEVSSNDSDSEGQHSPDAWMHYCIIPLVKVGLLCSMESPRQRIKMGDVCNEVAGIKDDYLMSLRSREHNSY</sequence>
<evidence type="ECO:0000256" key="8">
    <source>
        <dbReference type="ARBA" id="ARBA00022553"/>
    </source>
</evidence>
<evidence type="ECO:0000256" key="3">
    <source>
        <dbReference type="ARBA" id="ARBA00004479"/>
    </source>
</evidence>
<evidence type="ECO:0000256" key="24">
    <source>
        <dbReference type="ARBA" id="ARBA00056628"/>
    </source>
</evidence>
<accession>A0A5J9V3V6</accession>
<comment type="subcellular location">
    <subcellularLocation>
        <location evidence="1">Cell membrane</location>
        <topology evidence="1">Single-pass membrane protein</topology>
    </subcellularLocation>
    <subcellularLocation>
        <location evidence="2">Endoplasmic reticulum membrane</location>
        <topology evidence="2">Single-pass membrane protein</topology>
    </subcellularLocation>
    <subcellularLocation>
        <location evidence="3">Membrane</location>
        <topology evidence="3">Single-pass type I membrane protein</topology>
    </subcellularLocation>
</comment>
<comment type="caution">
    <text evidence="29">The sequence shown here is derived from an EMBL/GenBank/DDBJ whole genome shotgun (WGS) entry which is preliminary data.</text>
</comment>
<dbReference type="FunFam" id="3.80.10.10:FF:000288">
    <property type="entry name" value="LRR receptor-like serine/threonine-protein kinase EFR"/>
    <property type="match status" value="1"/>
</dbReference>
<evidence type="ECO:0000256" key="10">
    <source>
        <dbReference type="ARBA" id="ARBA00022679"/>
    </source>
</evidence>
<comment type="similarity">
    <text evidence="4">Belongs to the protein kinase superfamily. Ser/Thr protein kinase family.</text>
</comment>
<protein>
    <recommendedName>
        <fullName evidence="25">Receptor kinase-like protein Xa21</fullName>
        <ecNumber evidence="5">2.7.11.1</ecNumber>
    </recommendedName>
</protein>
<dbReference type="InterPro" id="IPR003591">
    <property type="entry name" value="Leu-rich_rpt_typical-subtyp"/>
</dbReference>
<proteinExistence type="inferred from homology"/>
<keyword evidence="8" id="KW-0597">Phosphoprotein</keyword>
<keyword evidence="19" id="KW-0675">Receptor</keyword>
<evidence type="ECO:0000256" key="21">
    <source>
        <dbReference type="ARBA" id="ARBA00047899"/>
    </source>
</evidence>
<keyword evidence="30" id="KW-1185">Reference proteome</keyword>
<dbReference type="FunFam" id="1.10.510.10:FF:000358">
    <property type="entry name" value="Putative leucine-rich repeat receptor-like serine/threonine-protein kinase"/>
    <property type="match status" value="1"/>
</dbReference>
<keyword evidence="20" id="KW-0325">Glycoprotein</keyword>
<comment type="catalytic activity">
    <reaction evidence="22">
        <text>L-seryl-[protein] + ATP = O-phospho-L-seryl-[protein] + ADP + H(+)</text>
        <dbReference type="Rhea" id="RHEA:17989"/>
        <dbReference type="Rhea" id="RHEA-COMP:9863"/>
        <dbReference type="Rhea" id="RHEA-COMP:11604"/>
        <dbReference type="ChEBI" id="CHEBI:15378"/>
        <dbReference type="ChEBI" id="CHEBI:29999"/>
        <dbReference type="ChEBI" id="CHEBI:30616"/>
        <dbReference type="ChEBI" id="CHEBI:83421"/>
        <dbReference type="ChEBI" id="CHEBI:456216"/>
        <dbReference type="EC" id="2.7.11.1"/>
    </reaction>
</comment>
<evidence type="ECO:0000256" key="23">
    <source>
        <dbReference type="ARBA" id="ARBA00054320"/>
    </source>
</evidence>
<dbReference type="GO" id="GO:0005886">
    <property type="term" value="C:plasma membrane"/>
    <property type="evidence" value="ECO:0007669"/>
    <property type="project" value="UniProtKB-SubCell"/>
</dbReference>
<keyword evidence="11 27" id="KW-0812">Transmembrane</keyword>
<evidence type="ECO:0000256" key="7">
    <source>
        <dbReference type="ARBA" id="ARBA00022527"/>
    </source>
</evidence>
<evidence type="ECO:0000256" key="26">
    <source>
        <dbReference type="PROSITE-ProRule" id="PRU10141"/>
    </source>
</evidence>
<dbReference type="InterPro" id="IPR050647">
    <property type="entry name" value="Plant_LRR-RLKs"/>
</dbReference>
<dbReference type="PANTHER" id="PTHR48056">
    <property type="entry name" value="LRR RECEPTOR-LIKE SERINE/THREONINE-PROTEIN KINASE-RELATED"/>
    <property type="match status" value="1"/>
</dbReference>
<evidence type="ECO:0000256" key="20">
    <source>
        <dbReference type="ARBA" id="ARBA00023180"/>
    </source>
</evidence>
<comment type="function">
    <text evidence="24">The processed protein kinase Xa21 chain released by protein cleavage after X.oryzae pv. oryzae protein Ax21 detection translocates into the nucleus where it can bind and regulate WRKY62, a transcription factor. Confers resistance to the bacterial pathogen X.oryzae pv. oryzae (Xoo).</text>
</comment>
<keyword evidence="6" id="KW-1003">Cell membrane</keyword>
<feature type="domain" description="Protein kinase" evidence="28">
    <location>
        <begin position="812"/>
        <end position="1077"/>
    </location>
</feature>
<dbReference type="EC" id="2.7.11.1" evidence="5"/>
<evidence type="ECO:0000256" key="18">
    <source>
        <dbReference type="ARBA" id="ARBA00023136"/>
    </source>
</evidence>
<dbReference type="GO" id="GO:0033612">
    <property type="term" value="F:receptor serine/threonine kinase binding"/>
    <property type="evidence" value="ECO:0007669"/>
    <property type="project" value="TreeGrafter"/>
</dbReference>
<dbReference type="AlphaFoldDB" id="A0A5J9V3V6"/>
<name>A0A5J9V3V6_9POAL</name>
<dbReference type="FunFam" id="3.80.10.10:FF:000383">
    <property type="entry name" value="Leucine-rich repeat receptor protein kinase EMS1"/>
    <property type="match status" value="1"/>
</dbReference>
<evidence type="ECO:0000259" key="28">
    <source>
        <dbReference type="PROSITE" id="PS50011"/>
    </source>
</evidence>
<keyword evidence="7" id="KW-0723">Serine/threonine-protein kinase</keyword>
<dbReference type="SUPFAM" id="SSF56112">
    <property type="entry name" value="Protein kinase-like (PK-like)"/>
    <property type="match status" value="1"/>
</dbReference>
<feature type="non-terminal residue" evidence="29">
    <location>
        <position position="1"/>
    </location>
</feature>
<dbReference type="Gene3D" id="3.30.200.20">
    <property type="entry name" value="Phosphorylase Kinase, domain 1"/>
    <property type="match status" value="1"/>
</dbReference>
<evidence type="ECO:0000256" key="16">
    <source>
        <dbReference type="ARBA" id="ARBA00022840"/>
    </source>
</evidence>
<organism evidence="29 30">
    <name type="scientific">Eragrostis curvula</name>
    <name type="common">weeping love grass</name>
    <dbReference type="NCBI Taxonomy" id="38414"/>
    <lineage>
        <taxon>Eukaryota</taxon>
        <taxon>Viridiplantae</taxon>
        <taxon>Streptophyta</taxon>
        <taxon>Embryophyta</taxon>
        <taxon>Tracheophyta</taxon>
        <taxon>Spermatophyta</taxon>
        <taxon>Magnoliopsida</taxon>
        <taxon>Liliopsida</taxon>
        <taxon>Poales</taxon>
        <taxon>Poaceae</taxon>
        <taxon>PACMAD clade</taxon>
        <taxon>Chloridoideae</taxon>
        <taxon>Eragrostideae</taxon>
        <taxon>Eragrostidinae</taxon>
        <taxon>Eragrostis</taxon>
    </lineage>
</organism>
<keyword evidence="17 27" id="KW-1133">Transmembrane helix</keyword>
<evidence type="ECO:0000256" key="5">
    <source>
        <dbReference type="ARBA" id="ARBA00012513"/>
    </source>
</evidence>
<evidence type="ECO:0000256" key="2">
    <source>
        <dbReference type="ARBA" id="ARBA00004389"/>
    </source>
</evidence>
<dbReference type="PANTHER" id="PTHR48056:SF89">
    <property type="entry name" value="OS06G0585982 PROTEIN"/>
    <property type="match status" value="1"/>
</dbReference>
<evidence type="ECO:0000256" key="6">
    <source>
        <dbReference type="ARBA" id="ARBA00022475"/>
    </source>
</evidence>
<evidence type="ECO:0000256" key="19">
    <source>
        <dbReference type="ARBA" id="ARBA00023170"/>
    </source>
</evidence>
<dbReference type="InterPro" id="IPR013210">
    <property type="entry name" value="LRR_N_plant-typ"/>
</dbReference>
<dbReference type="SUPFAM" id="SSF52058">
    <property type="entry name" value="L domain-like"/>
    <property type="match status" value="1"/>
</dbReference>
<dbReference type="PROSITE" id="PS00108">
    <property type="entry name" value="PROTEIN_KINASE_ST"/>
    <property type="match status" value="1"/>
</dbReference>
<dbReference type="Gramene" id="TVU30051">
    <property type="protein sequence ID" value="TVU30051"/>
    <property type="gene ID" value="EJB05_21655"/>
</dbReference>
<dbReference type="GO" id="GO:0005524">
    <property type="term" value="F:ATP binding"/>
    <property type="evidence" value="ECO:0007669"/>
    <property type="project" value="UniProtKB-UniRule"/>
</dbReference>
<evidence type="ECO:0000256" key="25">
    <source>
        <dbReference type="ARBA" id="ARBA00072040"/>
    </source>
</evidence>
<evidence type="ECO:0000313" key="29">
    <source>
        <dbReference type="EMBL" id="TVU30051.1"/>
    </source>
</evidence>
<reference evidence="29 30" key="1">
    <citation type="journal article" date="2019" name="Sci. Rep.">
        <title>A high-quality genome of Eragrostis curvula grass provides insights into Poaceae evolution and supports new strategies to enhance forage quality.</title>
        <authorList>
            <person name="Carballo J."/>
            <person name="Santos B.A.C.M."/>
            <person name="Zappacosta D."/>
            <person name="Garbus I."/>
            <person name="Selva J.P."/>
            <person name="Gallo C.A."/>
            <person name="Diaz A."/>
            <person name="Albertini E."/>
            <person name="Caccamo M."/>
            <person name="Echenique V."/>
        </authorList>
    </citation>
    <scope>NUCLEOTIDE SEQUENCE [LARGE SCALE GENOMIC DNA]</scope>
    <source>
        <strain evidence="30">cv. Victoria</strain>
        <tissue evidence="29">Leaf</tissue>
    </source>
</reference>
<keyword evidence="15" id="KW-0418">Kinase</keyword>
<keyword evidence="9" id="KW-0433">Leucine-rich repeat</keyword>
<comment type="function">
    <text evidence="23">Receptor kinase that detects X.oryzae pv. oryzae protein Ax21 to promote innate immunity. Following X.oryzae pv. oryzae protein Ax21 detection, undergoes cleavage, releasing the processed protein kinase Xa21 chain.</text>
</comment>
<comment type="catalytic activity">
    <reaction evidence="21">
        <text>L-threonyl-[protein] + ATP = O-phospho-L-threonyl-[protein] + ADP + H(+)</text>
        <dbReference type="Rhea" id="RHEA:46608"/>
        <dbReference type="Rhea" id="RHEA-COMP:11060"/>
        <dbReference type="Rhea" id="RHEA-COMP:11605"/>
        <dbReference type="ChEBI" id="CHEBI:15378"/>
        <dbReference type="ChEBI" id="CHEBI:30013"/>
        <dbReference type="ChEBI" id="CHEBI:30616"/>
        <dbReference type="ChEBI" id="CHEBI:61977"/>
        <dbReference type="ChEBI" id="CHEBI:456216"/>
        <dbReference type="EC" id="2.7.11.1"/>
    </reaction>
</comment>
<evidence type="ECO:0000256" key="12">
    <source>
        <dbReference type="ARBA" id="ARBA00022729"/>
    </source>
</evidence>
<dbReference type="FunFam" id="3.30.200.20:FF:000432">
    <property type="entry name" value="LRR receptor-like serine/threonine-protein kinase EFR"/>
    <property type="match status" value="1"/>
</dbReference>
<dbReference type="SUPFAM" id="SSF52047">
    <property type="entry name" value="RNI-like"/>
    <property type="match status" value="1"/>
</dbReference>
<dbReference type="Pfam" id="PF00069">
    <property type="entry name" value="Pkinase"/>
    <property type="match status" value="1"/>
</dbReference>
<feature type="transmembrane region" description="Helical" evidence="27">
    <location>
        <begin position="756"/>
        <end position="779"/>
    </location>
</feature>
<dbReference type="Pfam" id="PF00560">
    <property type="entry name" value="LRR_1"/>
    <property type="match status" value="11"/>
</dbReference>
<dbReference type="GO" id="GO:0005789">
    <property type="term" value="C:endoplasmic reticulum membrane"/>
    <property type="evidence" value="ECO:0007669"/>
    <property type="project" value="UniProtKB-SubCell"/>
</dbReference>
<gene>
    <name evidence="29" type="ORF">EJB05_21655</name>
</gene>
<dbReference type="Gene3D" id="3.80.10.10">
    <property type="entry name" value="Ribonuclease Inhibitor"/>
    <property type="match status" value="5"/>
</dbReference>
<keyword evidence="12" id="KW-0732">Signal</keyword>
<keyword evidence="10" id="KW-0808">Transferase</keyword>
<keyword evidence="13" id="KW-0677">Repeat</keyword>
<keyword evidence="18 27" id="KW-0472">Membrane</keyword>
<dbReference type="InterPro" id="IPR008271">
    <property type="entry name" value="Ser/Thr_kinase_AS"/>
</dbReference>
<evidence type="ECO:0000256" key="1">
    <source>
        <dbReference type="ARBA" id="ARBA00004162"/>
    </source>
</evidence>
<dbReference type="PROSITE" id="PS00107">
    <property type="entry name" value="PROTEIN_KINASE_ATP"/>
    <property type="match status" value="1"/>
</dbReference>
<dbReference type="InterPro" id="IPR000719">
    <property type="entry name" value="Prot_kinase_dom"/>
</dbReference>
<evidence type="ECO:0000256" key="15">
    <source>
        <dbReference type="ARBA" id="ARBA00022777"/>
    </source>
</evidence>
<evidence type="ECO:0000256" key="4">
    <source>
        <dbReference type="ARBA" id="ARBA00008684"/>
    </source>
</evidence>
<dbReference type="Proteomes" id="UP000324897">
    <property type="component" value="Chromosome 1"/>
</dbReference>
<dbReference type="SMART" id="SM00369">
    <property type="entry name" value="LRR_TYP"/>
    <property type="match status" value="8"/>
</dbReference>
<dbReference type="InterPro" id="IPR001611">
    <property type="entry name" value="Leu-rich_rpt"/>
</dbReference>
<dbReference type="InterPro" id="IPR011009">
    <property type="entry name" value="Kinase-like_dom_sf"/>
</dbReference>
<dbReference type="InterPro" id="IPR017441">
    <property type="entry name" value="Protein_kinase_ATP_BS"/>
</dbReference>
<evidence type="ECO:0000256" key="13">
    <source>
        <dbReference type="ARBA" id="ARBA00022737"/>
    </source>
</evidence>
<evidence type="ECO:0000256" key="17">
    <source>
        <dbReference type="ARBA" id="ARBA00022989"/>
    </source>
</evidence>
<dbReference type="Gene3D" id="1.10.510.10">
    <property type="entry name" value="Transferase(Phosphotransferase) domain 1"/>
    <property type="match status" value="1"/>
</dbReference>
<dbReference type="FunFam" id="3.80.10.10:FF:000565">
    <property type="entry name" value="Leucine-rich repeat receptor-like kinase protein FLORAL ORGAN NUMBER1"/>
    <property type="match status" value="1"/>
</dbReference>